<evidence type="ECO:0000313" key="1">
    <source>
        <dbReference type="EMBL" id="EON89009.1"/>
    </source>
</evidence>
<accession>R8ARR0</accession>
<name>R8ARR0_PLESH</name>
<dbReference type="PATRIC" id="fig|1315976.3.peg.1511"/>
<dbReference type="Proteomes" id="UP000014012">
    <property type="component" value="Unassembled WGS sequence"/>
</dbReference>
<comment type="caution">
    <text evidence="1">The sequence shown here is derived from an EMBL/GenBank/DDBJ whole genome shotgun (WGS) entry which is preliminary data.</text>
</comment>
<protein>
    <submittedName>
        <fullName evidence="1">Uncharacterized protein</fullName>
    </submittedName>
</protein>
<keyword evidence="2" id="KW-1185">Reference proteome</keyword>
<reference evidence="1 2" key="1">
    <citation type="journal article" date="2013" name="Genome Announc.">
        <title>Genome Sequence of Plesiomonas shigelloides Strain 302-73 (Serotype O1).</title>
        <authorList>
            <person name="Pique N."/>
            <person name="Aquilini E."/>
            <person name="Alioto T."/>
            <person name="Minana-Galbis D."/>
            <person name="Tomas J.M."/>
        </authorList>
    </citation>
    <scope>NUCLEOTIDE SEQUENCE [LARGE SCALE GENOMIC DNA]</scope>
    <source>
        <strain evidence="1 2">302-73</strain>
    </source>
</reference>
<evidence type="ECO:0000313" key="2">
    <source>
        <dbReference type="Proteomes" id="UP000014012"/>
    </source>
</evidence>
<organism evidence="1 2">
    <name type="scientific">Plesiomonas shigelloides 302-73</name>
    <dbReference type="NCBI Taxonomy" id="1315976"/>
    <lineage>
        <taxon>Bacteria</taxon>
        <taxon>Pseudomonadati</taxon>
        <taxon>Pseudomonadota</taxon>
        <taxon>Gammaproteobacteria</taxon>
        <taxon>Enterobacterales</taxon>
        <taxon>Enterobacteriaceae</taxon>
        <taxon>Plesiomonas</taxon>
    </lineage>
</organism>
<sequence length="164" mass="18165">MATDTHLSSPSKLAYQLIFDQSGKITRCHVSSEHASHATQALVAPSESDEPVKNAQDLDELYQSLDIIFNMSIKTVSFAATPACFRSVYFKKLRKLAAKGCELGISFILKIPTTSIPHNALQSVKRQVKNSNIVVQECQDESPDNTERASRPSSLNWLYGYTSL</sequence>
<proteinExistence type="predicted"/>
<dbReference type="HOGENOM" id="CLU_1617485_0_0_6"/>
<dbReference type="RefSeq" id="WP_010863158.1">
    <property type="nucleotide sequence ID" value="NZ_KB944508.1"/>
</dbReference>
<dbReference type="AlphaFoldDB" id="R8ARR0"/>
<dbReference type="EMBL" id="AQQO01000047">
    <property type="protein sequence ID" value="EON89009.1"/>
    <property type="molecule type" value="Genomic_DNA"/>
</dbReference>
<gene>
    <name evidence="1" type="ORF">PLESHI_07675</name>
</gene>